<dbReference type="Gene3D" id="3.90.190.10">
    <property type="entry name" value="Protein tyrosine phosphatase superfamily"/>
    <property type="match status" value="1"/>
</dbReference>
<gene>
    <name evidence="1" type="ORF">GPX89_43470</name>
</gene>
<accession>A0A7K1VBV8</accession>
<dbReference type="Pfam" id="PF13350">
    <property type="entry name" value="Y_phosphatase3"/>
    <property type="match status" value="1"/>
</dbReference>
<organism evidence="1 2">
    <name type="scientific">Nocardia terrae</name>
    <dbReference type="NCBI Taxonomy" id="2675851"/>
    <lineage>
        <taxon>Bacteria</taxon>
        <taxon>Bacillati</taxon>
        <taxon>Actinomycetota</taxon>
        <taxon>Actinomycetes</taxon>
        <taxon>Mycobacteriales</taxon>
        <taxon>Nocardiaceae</taxon>
        <taxon>Nocardia</taxon>
    </lineage>
</organism>
<evidence type="ECO:0000313" key="2">
    <source>
        <dbReference type="Proteomes" id="UP000466794"/>
    </source>
</evidence>
<evidence type="ECO:0000313" key="1">
    <source>
        <dbReference type="EMBL" id="MVU84077.1"/>
    </source>
</evidence>
<name>A0A7K1VBV8_9NOCA</name>
<sequence>MRQDATQITLQGAVNVRDVGGYVTYTGDSTKSGKVIRSDALGKLTDADVQKLGTLGIQTVVDFRTPAEVQGLGADKLPAGVSAVSRPIDDGGIYLKTAQAIGSKDPVQQQALLGDGKAEQIMKTAYTNFLGADATAKFAQTIKDVAAAPGAILYHCTSGKDRTGWMTYVLLQAVGVPESVARQDYLLSNQYRAASDAALRAQLKAAGIMQNPDLLIPLQIVSDEYLDVAVDQMKQQYGDFGKYLSKGLGLDAGTILRLHENLVG</sequence>
<comment type="caution">
    <text evidence="1">The sequence shown here is derived from an EMBL/GenBank/DDBJ whole genome shotgun (WGS) entry which is preliminary data.</text>
</comment>
<keyword evidence="2" id="KW-1185">Reference proteome</keyword>
<proteinExistence type="predicted"/>
<reference evidence="1 2" key="1">
    <citation type="submission" date="2019-12" db="EMBL/GenBank/DDBJ databases">
        <title>Nocardia sp. nov. ET3-3 isolated from soil.</title>
        <authorList>
            <person name="Kanchanasin P."/>
            <person name="Tanasupawat S."/>
            <person name="Yuki M."/>
            <person name="Kudo T."/>
        </authorList>
    </citation>
    <scope>NUCLEOTIDE SEQUENCE [LARGE SCALE GENOMIC DNA]</scope>
    <source>
        <strain evidence="1 2">ET3-3</strain>
    </source>
</reference>
<dbReference type="InterPro" id="IPR026893">
    <property type="entry name" value="Tyr/Ser_Pase_IphP-type"/>
</dbReference>
<dbReference type="SUPFAM" id="SSF52799">
    <property type="entry name" value="(Phosphotyrosine protein) phosphatases II"/>
    <property type="match status" value="1"/>
</dbReference>
<dbReference type="GO" id="GO:0004721">
    <property type="term" value="F:phosphoprotein phosphatase activity"/>
    <property type="evidence" value="ECO:0007669"/>
    <property type="project" value="InterPro"/>
</dbReference>
<protein>
    <submittedName>
        <fullName evidence="1">Protein-tyrosine-phosphatase</fullName>
    </submittedName>
</protein>
<dbReference type="InterPro" id="IPR029021">
    <property type="entry name" value="Prot-tyrosine_phosphatase-like"/>
</dbReference>
<dbReference type="EMBL" id="WRPP01000018">
    <property type="protein sequence ID" value="MVU84077.1"/>
    <property type="molecule type" value="Genomic_DNA"/>
</dbReference>
<dbReference type="AlphaFoldDB" id="A0A7K1VBV8"/>
<dbReference type="Proteomes" id="UP000466794">
    <property type="component" value="Unassembled WGS sequence"/>
</dbReference>